<feature type="transmembrane region" description="Helical" evidence="2">
    <location>
        <begin position="201"/>
        <end position="222"/>
    </location>
</feature>
<reference evidence="3 4" key="1">
    <citation type="submission" date="2018-10" db="EMBL/GenBank/DDBJ databases">
        <title>Sequencing the genomes of 1000 actinobacteria strains.</title>
        <authorList>
            <person name="Klenk H.-P."/>
        </authorList>
    </citation>
    <scope>NUCLEOTIDE SEQUENCE [LARGE SCALE GENOMIC DNA]</scope>
    <source>
        <strain evidence="3 4">DSM 45175</strain>
    </source>
</reference>
<keyword evidence="4" id="KW-1185">Reference proteome</keyword>
<feature type="region of interest" description="Disordered" evidence="1">
    <location>
        <begin position="287"/>
        <end position="325"/>
    </location>
</feature>
<proteinExistence type="predicted"/>
<evidence type="ECO:0008006" key="5">
    <source>
        <dbReference type="Google" id="ProtNLM"/>
    </source>
</evidence>
<comment type="caution">
    <text evidence="3">The sequence shown here is derived from an EMBL/GenBank/DDBJ whole genome shotgun (WGS) entry which is preliminary data.</text>
</comment>
<dbReference type="AlphaFoldDB" id="A0A495JIZ2"/>
<feature type="transmembrane region" description="Helical" evidence="2">
    <location>
        <begin position="117"/>
        <end position="134"/>
    </location>
</feature>
<evidence type="ECO:0000256" key="2">
    <source>
        <dbReference type="SAM" id="Phobius"/>
    </source>
</evidence>
<feature type="transmembrane region" description="Helical" evidence="2">
    <location>
        <begin position="229"/>
        <end position="250"/>
    </location>
</feature>
<keyword evidence="2" id="KW-1133">Transmembrane helix</keyword>
<dbReference type="EMBL" id="RBKT01000001">
    <property type="protein sequence ID" value="RKR87969.1"/>
    <property type="molecule type" value="Genomic_DNA"/>
</dbReference>
<dbReference type="RefSeq" id="WP_211349185.1">
    <property type="nucleotide sequence ID" value="NZ_RBKT01000001.1"/>
</dbReference>
<evidence type="ECO:0000313" key="3">
    <source>
        <dbReference type="EMBL" id="RKR87969.1"/>
    </source>
</evidence>
<evidence type="ECO:0000256" key="1">
    <source>
        <dbReference type="SAM" id="MobiDB-lite"/>
    </source>
</evidence>
<protein>
    <recommendedName>
        <fullName evidence="5">Vitamin K-dependent gamma-carboxylase-like protein</fullName>
    </recommendedName>
</protein>
<keyword evidence="2" id="KW-0472">Membrane</keyword>
<evidence type="ECO:0000313" key="4">
    <source>
        <dbReference type="Proteomes" id="UP000277671"/>
    </source>
</evidence>
<feature type="transmembrane region" description="Helical" evidence="2">
    <location>
        <begin position="146"/>
        <end position="165"/>
    </location>
</feature>
<dbReference type="Proteomes" id="UP000277671">
    <property type="component" value="Unassembled WGS sequence"/>
</dbReference>
<feature type="transmembrane region" description="Helical" evidence="2">
    <location>
        <begin position="91"/>
        <end position="111"/>
    </location>
</feature>
<sequence>MRRVGDWLTTPVPLGRAAAFRTLAYLLVAADIVFFTGWIRGRTAVSGELYAPLLVGRVLPLPTPNAVLVTVLFWVLLAATLAAATGRAPRLLGWTVLALYFEWLIIAFSYGKVDHDRFGILVALAVLPTIGRARHGDLTPSAKAGWALRVTQLAVIATYFLAAWAKLRYGGLDWLTGATLARAVIRRGTFASEWLLDVPGLLVAAQFGIMAFELTSPLIFVLRGRARNAMIAFFYLFHAVTWSAITISFMPHQVAMTSFLPLERVRPVLWARRLLPARLPAAPAARFPAPPEAPVSPAGPVTPATLVDSAGPVTETDSRSGRSPG</sequence>
<feature type="compositionally biased region" description="Basic and acidic residues" evidence="1">
    <location>
        <begin position="316"/>
        <end position="325"/>
    </location>
</feature>
<feature type="transmembrane region" description="Helical" evidence="2">
    <location>
        <begin position="66"/>
        <end position="84"/>
    </location>
</feature>
<keyword evidence="2" id="KW-0812">Transmembrane</keyword>
<accession>A0A495JIZ2</accession>
<name>A0A495JIZ2_9ACTN</name>
<gene>
    <name evidence="3" type="ORF">BDK92_2272</name>
</gene>
<organism evidence="3 4">
    <name type="scientific">Micromonospora pisi</name>
    <dbReference type="NCBI Taxonomy" id="589240"/>
    <lineage>
        <taxon>Bacteria</taxon>
        <taxon>Bacillati</taxon>
        <taxon>Actinomycetota</taxon>
        <taxon>Actinomycetes</taxon>
        <taxon>Micromonosporales</taxon>
        <taxon>Micromonosporaceae</taxon>
        <taxon>Micromonospora</taxon>
    </lineage>
</organism>
<feature type="transmembrane region" description="Helical" evidence="2">
    <location>
        <begin position="20"/>
        <end position="39"/>
    </location>
</feature>